<evidence type="ECO:0000313" key="1">
    <source>
        <dbReference type="EMBL" id="KAG9225757.1"/>
    </source>
</evidence>
<gene>
    <name evidence="1" type="ORF">CCMSSC00406_0007767</name>
</gene>
<dbReference type="Proteomes" id="UP000824881">
    <property type="component" value="Unassembled WGS sequence"/>
</dbReference>
<name>A0ACB7J598_PLECO</name>
<comment type="caution">
    <text evidence="1">The sequence shown here is derived from an EMBL/GenBank/DDBJ whole genome shotgun (WGS) entry which is preliminary data.</text>
</comment>
<proteinExistence type="predicted"/>
<organism evidence="1 2">
    <name type="scientific">Pleurotus cornucopiae</name>
    <name type="common">Cornucopia mushroom</name>
    <dbReference type="NCBI Taxonomy" id="5321"/>
    <lineage>
        <taxon>Eukaryota</taxon>
        <taxon>Fungi</taxon>
        <taxon>Dikarya</taxon>
        <taxon>Basidiomycota</taxon>
        <taxon>Agaricomycotina</taxon>
        <taxon>Agaricomycetes</taxon>
        <taxon>Agaricomycetidae</taxon>
        <taxon>Agaricales</taxon>
        <taxon>Pleurotineae</taxon>
        <taxon>Pleurotaceae</taxon>
        <taxon>Pleurotus</taxon>
    </lineage>
</organism>
<reference evidence="1 2" key="1">
    <citation type="journal article" date="2021" name="Appl. Environ. Microbiol.">
        <title>Genetic linkage and physical mapping for an oyster mushroom Pleurotus cornucopiae and QTL analysis for the trait cap color.</title>
        <authorList>
            <person name="Zhang Y."/>
            <person name="Gao W."/>
            <person name="Sonnenberg A."/>
            <person name="Chen Q."/>
            <person name="Zhang J."/>
            <person name="Huang C."/>
        </authorList>
    </citation>
    <scope>NUCLEOTIDE SEQUENCE [LARGE SCALE GENOMIC DNA]</scope>
    <source>
        <strain evidence="1">CCMSSC00406</strain>
    </source>
</reference>
<evidence type="ECO:0000313" key="2">
    <source>
        <dbReference type="Proteomes" id="UP000824881"/>
    </source>
</evidence>
<keyword evidence="2" id="KW-1185">Reference proteome</keyword>
<accession>A0ACB7J598</accession>
<protein>
    <submittedName>
        <fullName evidence="1">Uncharacterized protein</fullName>
    </submittedName>
</protein>
<dbReference type="EMBL" id="WQMT02000002">
    <property type="protein sequence ID" value="KAG9225757.1"/>
    <property type="molecule type" value="Genomic_DNA"/>
</dbReference>
<sequence length="889" mass="99891">MEVEHAQESAAASEPQVITGQDDDKPAPVARSITEKATTNAPMPAATPQVAARQDAGQPEPTAPPFAEGLDKKYAPNFETSAILICSQLERYKVASSNSRIKGREAVDAIVNDYFKIFDWRLPVTQEPEDGAPPPNPILEASLPPEEERVKQQVVARMKQSISSWLHYRTTRIDNGLSHLTSNSPTDPFAILLGKLSGISLKPPKRRAPWEHYAKQAPPELKQTFENEFATSGQPKNDRADARNKYMLAHFKSLPPDVQESWAVKAKEWHDEQVEAANLRRSQILDLPPEERQDCLDHIGDFFYPILDGVRDLLHMHVTVMIGGPEPVKGGQLNVLSLHSGKNLDAIPKTWGDADPQKYKAVTTLFQEYLQTAYTPAQQLKAAMLHTLSSSTALFDGSGTVNDTLDERTRHKEHRGETHSGNNVERTDAPDERTRRKENKREARGGKDVERKDPTKRKRKPNKSQKSKRPSSDSESAVTSDTETDDSSSEDETPPRKRHVESKRNRRQSKYDSGSDSEDSDDGNSTPTPISKRKHPKRSDHLVRGRTSSRPGKRRHRSPTSQSRNGRGHPTRRRKVTKDSEPDSDDDHRPTPLLRGTWGPKKLKPSLKPTAKKATAKPPSNKPQGRKSSEKSTMHATNAASCPHTPSPTRSGTPTPGVTASAPTSDSVINGAITRLSQSPDPPSSDITPLDPSWPPWFESQYKILFAIKGVPTVWFRLLSVFSRFEASTDFENLGAKLPTLHRPEEIAWWVNRARKAYPMIQDVDAFSTKWWRWWIAMQPEWRKIEDNSPTMERRHRAFDKSVSCAIDAWDELDRPGQNGFLNLIRCLGWWAEERVKVLQAEAEAEDLPCPEDWTEKCEDGHDWLMGVADLIWAMECLMASRKAVTDSK</sequence>